<sequence length="340" mass="36217">MKQPTGPVTVKHRAVSSLLLLVPAVAVLVTRMLLGAQAPKVVATHWSGLDYPDGFSSFGSFYGVCLGIAAAGALLGLAGMGAKRPTAQLLMLFLGGLAAWTSGTMFIGCVLPTVLAGDPAQAQLGAWILVLIAGSLLGLVPAWISGVYQQANRGMKQERDERIAQGQGRELPQALPVAQQPLQRSVNAPVWLWVLSAGLLVFTVVMFFVLDGSAENGGVLGLLTGPVLLLFALALLLGVCRITVRVDEKGLLVTSGILGFTMRRIPLRQIQSVDSEWIAPGQWGGWGWRFFPGGSAIVFRAMDGLVVHTTGDKRFAVTMEDSEAVRDQLLARMHQAEPRD</sequence>
<dbReference type="KEGG" id="gcr:GcLGCM259_2166"/>
<evidence type="ECO:0000256" key="1">
    <source>
        <dbReference type="SAM" id="Phobius"/>
    </source>
</evidence>
<proteinExistence type="predicted"/>
<evidence type="ECO:0000313" key="2">
    <source>
        <dbReference type="EMBL" id="QCY47876.1"/>
    </source>
</evidence>
<reference evidence="2 3" key="1">
    <citation type="submission" date="2018-12" db="EMBL/GenBank/DDBJ databases">
        <title>Complete Genome Sequence of Glutamicibacter creatinolyticus strain LGCM259,isolated from an abscess of a 12-year-old mare in Italy.</title>
        <authorList>
            <person name="Santos R.G."/>
            <person name="Silva A.L."/>
            <person name="Seyffert N."/>
            <person name="Castro T.L.P."/>
            <person name="Attili A.R."/>
            <person name="Rifici C."/>
            <person name="Mazzullo G."/>
            <person name="Brenig B."/>
            <person name="Venanzi F."/>
            <person name="Azevedo V."/>
        </authorList>
    </citation>
    <scope>NUCLEOTIDE SEQUENCE [LARGE SCALE GENOMIC DNA]</scope>
    <source>
        <strain evidence="2 3">LGCM 259</strain>
    </source>
</reference>
<name>A0A5B7WUT2_9MICC</name>
<accession>A0A5B7WUT2</accession>
<dbReference type="Proteomes" id="UP000307000">
    <property type="component" value="Chromosome"/>
</dbReference>
<keyword evidence="1" id="KW-0812">Transmembrane</keyword>
<evidence type="ECO:0008006" key="4">
    <source>
        <dbReference type="Google" id="ProtNLM"/>
    </source>
</evidence>
<keyword evidence="3" id="KW-1185">Reference proteome</keyword>
<dbReference type="RefSeq" id="WP_138926638.1">
    <property type="nucleotide sequence ID" value="NZ_CP034412.1"/>
</dbReference>
<feature type="transmembrane region" description="Helical" evidence="1">
    <location>
        <begin position="190"/>
        <end position="210"/>
    </location>
</feature>
<gene>
    <name evidence="2" type="ORF">GcLGCM259_2166</name>
</gene>
<organism evidence="2 3">
    <name type="scientific">Glutamicibacter creatinolyticus</name>
    <dbReference type="NCBI Taxonomy" id="162496"/>
    <lineage>
        <taxon>Bacteria</taxon>
        <taxon>Bacillati</taxon>
        <taxon>Actinomycetota</taxon>
        <taxon>Actinomycetes</taxon>
        <taxon>Micrococcales</taxon>
        <taxon>Micrococcaceae</taxon>
        <taxon>Glutamicibacter</taxon>
    </lineage>
</organism>
<feature type="transmembrane region" description="Helical" evidence="1">
    <location>
        <begin position="126"/>
        <end position="148"/>
    </location>
</feature>
<feature type="transmembrane region" description="Helical" evidence="1">
    <location>
        <begin position="59"/>
        <end position="77"/>
    </location>
</feature>
<feature type="transmembrane region" description="Helical" evidence="1">
    <location>
        <begin position="89"/>
        <end position="114"/>
    </location>
</feature>
<feature type="transmembrane region" description="Helical" evidence="1">
    <location>
        <begin position="222"/>
        <end position="244"/>
    </location>
</feature>
<dbReference type="EMBL" id="CP034412">
    <property type="protein sequence ID" value="QCY47876.1"/>
    <property type="molecule type" value="Genomic_DNA"/>
</dbReference>
<keyword evidence="1" id="KW-1133">Transmembrane helix</keyword>
<dbReference type="AlphaFoldDB" id="A0A5B7WUT2"/>
<evidence type="ECO:0000313" key="3">
    <source>
        <dbReference type="Proteomes" id="UP000307000"/>
    </source>
</evidence>
<keyword evidence="1" id="KW-0472">Membrane</keyword>
<protein>
    <recommendedName>
        <fullName evidence="4">DUF1648 domain-containing protein</fullName>
    </recommendedName>
</protein>